<dbReference type="EMBL" id="CABDUW010004005">
    <property type="protein sequence ID" value="VTJ90006.1"/>
    <property type="molecule type" value="Genomic_DNA"/>
</dbReference>
<evidence type="ECO:0000313" key="2">
    <source>
        <dbReference type="EMBL" id="KAF7461439.1"/>
    </source>
</evidence>
<keyword evidence="4" id="KW-1185">Reference proteome</keyword>
<evidence type="ECO:0000313" key="4">
    <source>
        <dbReference type="Proteomes" id="UP000335636"/>
    </source>
</evidence>
<evidence type="ECO:0000313" key="3">
    <source>
        <dbReference type="EMBL" id="VTJ90006.1"/>
    </source>
</evidence>
<dbReference type="Proteomes" id="UP000662637">
    <property type="component" value="Unassembled WGS sequence"/>
</dbReference>
<dbReference type="AlphaFoldDB" id="A0A5E4D7L5"/>
<protein>
    <submittedName>
        <fullName evidence="3">Uncharacterized protein</fullName>
    </submittedName>
</protein>
<sequence>MLSGLLPASGCFGESPQTQRVARYEQTPGKGDGWKVQHLLQAKPAATPGRCGPALGLASWATAVPAPLDFSRSHLLLWSHCGPASETAPSLPLSPQGPPRPRPPACISGRALKAAWSPRLGGTSGCRARLRTHPVASLPQQVPGLRVCAARHRRGPAASRQGVEAHPEAPVTTCTRNPASAHP</sequence>
<dbReference type="EMBL" id="WJEC01008610">
    <property type="protein sequence ID" value="KAF7461439.1"/>
    <property type="molecule type" value="Genomic_DNA"/>
</dbReference>
<feature type="region of interest" description="Disordered" evidence="1">
    <location>
        <begin position="153"/>
        <end position="183"/>
    </location>
</feature>
<feature type="compositionally biased region" description="Polar residues" evidence="1">
    <location>
        <begin position="172"/>
        <end position="183"/>
    </location>
</feature>
<evidence type="ECO:0000256" key="1">
    <source>
        <dbReference type="SAM" id="MobiDB-lite"/>
    </source>
</evidence>
<organism evidence="3 4">
    <name type="scientific">Marmota monax</name>
    <name type="common">Woodchuck</name>
    <dbReference type="NCBI Taxonomy" id="9995"/>
    <lineage>
        <taxon>Eukaryota</taxon>
        <taxon>Metazoa</taxon>
        <taxon>Chordata</taxon>
        <taxon>Craniata</taxon>
        <taxon>Vertebrata</taxon>
        <taxon>Euteleostomi</taxon>
        <taxon>Mammalia</taxon>
        <taxon>Eutheria</taxon>
        <taxon>Euarchontoglires</taxon>
        <taxon>Glires</taxon>
        <taxon>Rodentia</taxon>
        <taxon>Sciuromorpha</taxon>
        <taxon>Sciuridae</taxon>
        <taxon>Xerinae</taxon>
        <taxon>Marmotini</taxon>
        <taxon>Marmota</taxon>
    </lineage>
</organism>
<reference evidence="2" key="2">
    <citation type="submission" date="2020-08" db="EMBL/GenBank/DDBJ databases">
        <authorList>
            <person name="Shumante A."/>
            <person name="Zimin A.V."/>
            <person name="Puiu D."/>
            <person name="Salzberg S.L."/>
        </authorList>
    </citation>
    <scope>NUCLEOTIDE SEQUENCE</scope>
    <source>
        <strain evidence="2">WC2-LM</strain>
        <tissue evidence="2">Liver</tissue>
    </source>
</reference>
<dbReference type="Proteomes" id="UP000335636">
    <property type="component" value="Unassembled WGS sequence"/>
</dbReference>
<gene>
    <name evidence="2" type="ORF">GHT09_014991</name>
    <name evidence="3" type="ORF">MONAX_5E047979</name>
</gene>
<name>A0A5E4D7L5_MARMO</name>
<reference evidence="3 4" key="1">
    <citation type="submission" date="2019-04" db="EMBL/GenBank/DDBJ databases">
        <authorList>
            <person name="Alioto T."/>
            <person name="Alioto T."/>
        </authorList>
    </citation>
    <scope>NUCLEOTIDE SEQUENCE [LARGE SCALE GENOMIC DNA]</scope>
</reference>
<proteinExistence type="predicted"/>
<accession>A0A5E4D7L5</accession>